<evidence type="ECO:0000313" key="4">
    <source>
        <dbReference type="Proteomes" id="UP000294194"/>
    </source>
</evidence>
<gene>
    <name evidence="3" type="ORF">EYE40_13310</name>
</gene>
<keyword evidence="1" id="KW-0812">Transmembrane</keyword>
<feature type="transmembrane region" description="Helical" evidence="1">
    <location>
        <begin position="56"/>
        <end position="76"/>
    </location>
</feature>
<protein>
    <recommendedName>
        <fullName evidence="5">LPXTG cell wall anchor domain-containing protein</fullName>
    </recommendedName>
</protein>
<keyword evidence="2" id="KW-0732">Signal</keyword>
<accession>A0A4Q9GTF0</accession>
<keyword evidence="4" id="KW-1185">Reference proteome</keyword>
<feature type="signal peptide" evidence="2">
    <location>
        <begin position="1"/>
        <end position="27"/>
    </location>
</feature>
<keyword evidence="1" id="KW-1133">Transmembrane helix</keyword>
<dbReference type="RefSeq" id="WP_130982399.1">
    <property type="nucleotide sequence ID" value="NZ_SISG01000001.1"/>
</dbReference>
<name>A0A4Q9GTF0_9MICO</name>
<proteinExistence type="predicted"/>
<dbReference type="AlphaFoldDB" id="A0A4Q9GTF0"/>
<dbReference type="Proteomes" id="UP000294194">
    <property type="component" value="Unassembled WGS sequence"/>
</dbReference>
<dbReference type="EMBL" id="SISG01000001">
    <property type="protein sequence ID" value="TBN58292.1"/>
    <property type="molecule type" value="Genomic_DNA"/>
</dbReference>
<reference evidence="4" key="1">
    <citation type="submission" date="2019-02" db="EMBL/GenBank/DDBJ databases">
        <title>Glaciihabitans arcticus sp. nov., a psychrotolerant bacterium isolated from polar soil.</title>
        <authorList>
            <person name="Dahal R.H."/>
        </authorList>
    </citation>
    <scope>NUCLEOTIDE SEQUENCE [LARGE SCALE GENOMIC DNA]</scope>
    <source>
        <strain evidence="4">RP-3-7</strain>
    </source>
</reference>
<evidence type="ECO:0000256" key="1">
    <source>
        <dbReference type="SAM" id="Phobius"/>
    </source>
</evidence>
<keyword evidence="1" id="KW-0472">Membrane</keyword>
<sequence>MRRRTRVIAAGVLVAAALVVMPQPAVADTDGSISVGVDIAPRQEPTELARTGFEPLPAVLLMLGLTAGGTVVITAARRRAQSSAQIAAISSR</sequence>
<evidence type="ECO:0008006" key="5">
    <source>
        <dbReference type="Google" id="ProtNLM"/>
    </source>
</evidence>
<evidence type="ECO:0000313" key="3">
    <source>
        <dbReference type="EMBL" id="TBN58292.1"/>
    </source>
</evidence>
<comment type="caution">
    <text evidence="3">The sequence shown here is derived from an EMBL/GenBank/DDBJ whole genome shotgun (WGS) entry which is preliminary data.</text>
</comment>
<feature type="chain" id="PRO_5020206765" description="LPXTG cell wall anchor domain-containing protein" evidence="2">
    <location>
        <begin position="28"/>
        <end position="92"/>
    </location>
</feature>
<evidence type="ECO:0000256" key="2">
    <source>
        <dbReference type="SAM" id="SignalP"/>
    </source>
</evidence>
<organism evidence="3 4">
    <name type="scientific">Glaciihabitans arcticus</name>
    <dbReference type="NCBI Taxonomy" id="2668039"/>
    <lineage>
        <taxon>Bacteria</taxon>
        <taxon>Bacillati</taxon>
        <taxon>Actinomycetota</taxon>
        <taxon>Actinomycetes</taxon>
        <taxon>Micrococcales</taxon>
        <taxon>Microbacteriaceae</taxon>
        <taxon>Glaciihabitans</taxon>
    </lineage>
</organism>